<dbReference type="Proteomes" id="UP001642483">
    <property type="component" value="Unassembled WGS sequence"/>
</dbReference>
<feature type="signal peptide" evidence="5">
    <location>
        <begin position="1"/>
        <end position="31"/>
    </location>
</feature>
<keyword evidence="4" id="KW-0472">Membrane</keyword>
<accession>A0ABP0EX83</accession>
<dbReference type="PANTHER" id="PTHR24364">
    <property type="entry name" value="LP06937P"/>
    <property type="match status" value="1"/>
</dbReference>
<reference evidence="7 8" key="1">
    <citation type="submission" date="2024-02" db="EMBL/GenBank/DDBJ databases">
        <authorList>
            <person name="Daric V."/>
            <person name="Darras S."/>
        </authorList>
    </citation>
    <scope>NUCLEOTIDE SEQUENCE [LARGE SCALE GENOMIC DNA]</scope>
</reference>
<dbReference type="PANTHER" id="PTHR24364:SF18">
    <property type="entry name" value="LP06937P"/>
    <property type="match status" value="1"/>
</dbReference>
<feature type="domain" description="LRRCT" evidence="6">
    <location>
        <begin position="357"/>
        <end position="412"/>
    </location>
</feature>
<dbReference type="SMART" id="SM00082">
    <property type="entry name" value="LRRCT"/>
    <property type="match status" value="1"/>
</dbReference>
<comment type="caution">
    <text evidence="7">The sequence shown here is derived from an EMBL/GenBank/DDBJ whole genome shotgun (WGS) entry which is preliminary data.</text>
</comment>
<keyword evidence="3" id="KW-0677">Repeat</keyword>
<feature type="transmembrane region" description="Helical" evidence="4">
    <location>
        <begin position="425"/>
        <end position="444"/>
    </location>
</feature>
<sequence>MAVRWTASVRYQLLTGMLSTLLICSTKRMDATNVTNNKGYDATVSTRTFCGWSVSVFSIVSAFPKHCGSSRTIYGYEVTCEKDMKSLPTTLPCPTVSLTYTNSWIKGDTLNKGDVAAFLNVTQLILDNNRIRFIARDVFEIMPYLKRLSLNHNPIAVKENIGVFSMLPQRLLELNLENITMKHEQTATFWLLFEDIPLFIAADEVSNLQNSSAFETQRPQITFAALNEIQLRNNRLDYIDMPVLKRAGLLKSLKRIDLSNNWLKHQALQNLLEAFIDDHKRKRASTTEPEKSVRYIEPTAVKLHIDLSSNRIRLINETTVKKFTKLLQIINQSATAKLNARTKERDQLQLSLSLKGNPFDCYCEIKPFVRFLFDDHGKTLLKNEQELTCSYPPLLKGVSFKELRDQQYLVCKEKLNADLSVMQRILTVIFSVVFCIVSLAVCYLNRHKIFQYWKVVRNCGEDEDMDSAVKWRNNLNKYAIPSDYKGIGHQGYHAEDELIFDKTNNENST</sequence>
<dbReference type="InterPro" id="IPR032675">
    <property type="entry name" value="LRR_dom_sf"/>
</dbReference>
<evidence type="ECO:0000256" key="4">
    <source>
        <dbReference type="SAM" id="Phobius"/>
    </source>
</evidence>
<keyword evidence="1" id="KW-0433">Leucine-rich repeat</keyword>
<evidence type="ECO:0000256" key="5">
    <source>
        <dbReference type="SAM" id="SignalP"/>
    </source>
</evidence>
<dbReference type="InterPro" id="IPR052286">
    <property type="entry name" value="Wnt_signaling_inhibitor"/>
</dbReference>
<proteinExistence type="predicted"/>
<dbReference type="Gene3D" id="3.80.10.10">
    <property type="entry name" value="Ribonuclease Inhibitor"/>
    <property type="match status" value="1"/>
</dbReference>
<evidence type="ECO:0000256" key="2">
    <source>
        <dbReference type="ARBA" id="ARBA00022729"/>
    </source>
</evidence>
<evidence type="ECO:0000259" key="6">
    <source>
        <dbReference type="SMART" id="SM00082"/>
    </source>
</evidence>
<dbReference type="SUPFAM" id="SSF52058">
    <property type="entry name" value="L domain-like"/>
    <property type="match status" value="1"/>
</dbReference>
<keyword evidence="4" id="KW-0812">Transmembrane</keyword>
<dbReference type="InterPro" id="IPR000483">
    <property type="entry name" value="Cys-rich_flank_reg_C"/>
</dbReference>
<name>A0ABP0EX83_CLALP</name>
<keyword evidence="8" id="KW-1185">Reference proteome</keyword>
<keyword evidence="4" id="KW-1133">Transmembrane helix</keyword>
<evidence type="ECO:0000313" key="7">
    <source>
        <dbReference type="EMBL" id="CAK8672071.1"/>
    </source>
</evidence>
<dbReference type="EMBL" id="CAWYQH010000001">
    <property type="protein sequence ID" value="CAK8672071.1"/>
    <property type="molecule type" value="Genomic_DNA"/>
</dbReference>
<feature type="chain" id="PRO_5047123435" description="LRRCT domain-containing protein" evidence="5">
    <location>
        <begin position="32"/>
        <end position="509"/>
    </location>
</feature>
<organism evidence="7 8">
    <name type="scientific">Clavelina lepadiformis</name>
    <name type="common">Light-bulb sea squirt</name>
    <name type="synonym">Ascidia lepadiformis</name>
    <dbReference type="NCBI Taxonomy" id="159417"/>
    <lineage>
        <taxon>Eukaryota</taxon>
        <taxon>Metazoa</taxon>
        <taxon>Chordata</taxon>
        <taxon>Tunicata</taxon>
        <taxon>Ascidiacea</taxon>
        <taxon>Aplousobranchia</taxon>
        <taxon>Clavelinidae</taxon>
        <taxon>Clavelina</taxon>
    </lineage>
</organism>
<keyword evidence="2 5" id="KW-0732">Signal</keyword>
<evidence type="ECO:0000256" key="1">
    <source>
        <dbReference type="ARBA" id="ARBA00022614"/>
    </source>
</evidence>
<evidence type="ECO:0000313" key="8">
    <source>
        <dbReference type="Proteomes" id="UP001642483"/>
    </source>
</evidence>
<protein>
    <recommendedName>
        <fullName evidence="6">LRRCT domain-containing protein</fullName>
    </recommendedName>
</protein>
<gene>
    <name evidence="7" type="ORF">CVLEPA_LOCUS1068</name>
</gene>
<evidence type="ECO:0000256" key="3">
    <source>
        <dbReference type="ARBA" id="ARBA00022737"/>
    </source>
</evidence>